<dbReference type="Proteomes" id="UP000188268">
    <property type="component" value="Unassembled WGS sequence"/>
</dbReference>
<dbReference type="Gramene" id="OMO87724">
    <property type="protein sequence ID" value="OMO87724"/>
    <property type="gene ID" value="CCACVL1_08796"/>
</dbReference>
<protein>
    <submittedName>
        <fullName evidence="1">Calcium-activated chloride channel regulator 1</fullName>
    </submittedName>
</protein>
<dbReference type="EMBL" id="AWWV01009168">
    <property type="protein sequence ID" value="OMO87724.1"/>
    <property type="molecule type" value="Genomic_DNA"/>
</dbReference>
<keyword evidence="2" id="KW-1185">Reference proteome</keyword>
<reference evidence="1 2" key="1">
    <citation type="submission" date="2013-09" db="EMBL/GenBank/DDBJ databases">
        <title>Corchorus capsularis genome sequencing.</title>
        <authorList>
            <person name="Alam M."/>
            <person name="Haque M.S."/>
            <person name="Islam M.S."/>
            <person name="Emdad E.M."/>
            <person name="Islam M.M."/>
            <person name="Ahmed B."/>
            <person name="Halim A."/>
            <person name="Hossen Q.M.M."/>
            <person name="Hossain M.Z."/>
            <person name="Ahmed R."/>
            <person name="Khan M.M."/>
            <person name="Islam R."/>
            <person name="Rashid M.M."/>
            <person name="Khan S.A."/>
            <person name="Rahman M.S."/>
            <person name="Alam M."/>
        </authorList>
    </citation>
    <scope>NUCLEOTIDE SEQUENCE [LARGE SCALE GENOMIC DNA]</scope>
    <source>
        <strain evidence="2">cv. CVL-1</strain>
        <tissue evidence="1">Whole seedling</tissue>
    </source>
</reference>
<comment type="caution">
    <text evidence="1">The sequence shown here is derived from an EMBL/GenBank/DDBJ whole genome shotgun (WGS) entry which is preliminary data.</text>
</comment>
<evidence type="ECO:0000313" key="1">
    <source>
        <dbReference type="EMBL" id="OMO87724.1"/>
    </source>
</evidence>
<evidence type="ECO:0000313" key="2">
    <source>
        <dbReference type="Proteomes" id="UP000188268"/>
    </source>
</evidence>
<name>A0A1R3IYT6_COCAP</name>
<accession>A0A1R3IYT6</accession>
<sequence>MAQTRWSGSSSFSSLEIIPNATIATQSTAAFADETKMLIHFCGERLRRKPNAASTICNDRLTRTSTRSSQKFNNALTISIYLTIL</sequence>
<organism evidence="1 2">
    <name type="scientific">Corchorus capsularis</name>
    <name type="common">Jute</name>
    <dbReference type="NCBI Taxonomy" id="210143"/>
    <lineage>
        <taxon>Eukaryota</taxon>
        <taxon>Viridiplantae</taxon>
        <taxon>Streptophyta</taxon>
        <taxon>Embryophyta</taxon>
        <taxon>Tracheophyta</taxon>
        <taxon>Spermatophyta</taxon>
        <taxon>Magnoliopsida</taxon>
        <taxon>eudicotyledons</taxon>
        <taxon>Gunneridae</taxon>
        <taxon>Pentapetalae</taxon>
        <taxon>rosids</taxon>
        <taxon>malvids</taxon>
        <taxon>Malvales</taxon>
        <taxon>Malvaceae</taxon>
        <taxon>Grewioideae</taxon>
        <taxon>Apeibeae</taxon>
        <taxon>Corchorus</taxon>
    </lineage>
</organism>
<dbReference type="AlphaFoldDB" id="A0A1R3IYT6"/>
<gene>
    <name evidence="1" type="ORF">CCACVL1_08796</name>
</gene>
<proteinExistence type="predicted"/>